<sequence>MNKAPALTLALAAPGLAVLALFFLLPLGVVVAEAFRGDALARFLANRELVASLLNSLVLGVEAAAVALVIGIAVALHLARLPPGRRALIQVVIALPLTFSGLIIAYGFILVLGRAGFVTMLLARLGADPATVASFLFSEWGLVLAYTYYLTPRVILMLVPVFANFDERQLQAAESMGASRLRALADVMVPQIAPTVAAAFALVAAVAIGAYGTALALVGTQINILPLRLYSMVADSGADFPLAAAVSVVLLAVCSLLMAAAEIAAASSEARHAQH</sequence>
<comment type="subcellular location">
    <subcellularLocation>
        <location evidence="1 8">Cell membrane</location>
        <topology evidence="1 8">Multi-pass membrane protein</topology>
    </subcellularLocation>
</comment>
<evidence type="ECO:0000256" key="1">
    <source>
        <dbReference type="ARBA" id="ARBA00004651"/>
    </source>
</evidence>
<dbReference type="Pfam" id="PF00528">
    <property type="entry name" value="BPD_transp_1"/>
    <property type="match status" value="1"/>
</dbReference>
<evidence type="ECO:0000313" key="10">
    <source>
        <dbReference type="EMBL" id="NYZ20182.1"/>
    </source>
</evidence>
<dbReference type="PANTHER" id="PTHR42929:SF1">
    <property type="entry name" value="INNER MEMBRANE ABC TRANSPORTER PERMEASE PROTEIN YDCU-RELATED"/>
    <property type="match status" value="1"/>
</dbReference>
<feature type="transmembrane region" description="Helical" evidence="8">
    <location>
        <begin position="242"/>
        <end position="265"/>
    </location>
</feature>
<dbReference type="InterPro" id="IPR035906">
    <property type="entry name" value="MetI-like_sf"/>
</dbReference>
<keyword evidence="4" id="KW-1003">Cell membrane</keyword>
<evidence type="ECO:0000256" key="3">
    <source>
        <dbReference type="ARBA" id="ARBA00022448"/>
    </source>
</evidence>
<keyword evidence="7 8" id="KW-0472">Membrane</keyword>
<proteinExistence type="inferred from homology"/>
<name>A0ABX2TAA0_9PROT</name>
<evidence type="ECO:0000256" key="6">
    <source>
        <dbReference type="ARBA" id="ARBA00022989"/>
    </source>
</evidence>
<dbReference type="SUPFAM" id="SSF161098">
    <property type="entry name" value="MetI-like"/>
    <property type="match status" value="1"/>
</dbReference>
<dbReference type="PROSITE" id="PS50928">
    <property type="entry name" value="ABC_TM1"/>
    <property type="match status" value="1"/>
</dbReference>
<feature type="transmembrane region" description="Helical" evidence="8">
    <location>
        <begin position="56"/>
        <end position="79"/>
    </location>
</feature>
<evidence type="ECO:0000256" key="7">
    <source>
        <dbReference type="ARBA" id="ARBA00023136"/>
    </source>
</evidence>
<evidence type="ECO:0000313" key="11">
    <source>
        <dbReference type="Proteomes" id="UP000584642"/>
    </source>
</evidence>
<protein>
    <submittedName>
        <fullName evidence="10">ABC transporter permease subunit</fullName>
    </submittedName>
</protein>
<feature type="transmembrane region" description="Helical" evidence="8">
    <location>
        <begin position="91"/>
        <end position="112"/>
    </location>
</feature>
<evidence type="ECO:0000256" key="2">
    <source>
        <dbReference type="ARBA" id="ARBA00007069"/>
    </source>
</evidence>
<dbReference type="RefSeq" id="WP_180281949.1">
    <property type="nucleotide sequence ID" value="NZ_JABFDB010000006.1"/>
</dbReference>
<keyword evidence="3 8" id="KW-0813">Transport</keyword>
<dbReference type="Proteomes" id="UP000584642">
    <property type="component" value="Unassembled WGS sequence"/>
</dbReference>
<dbReference type="EMBL" id="JABFDB010000006">
    <property type="protein sequence ID" value="NYZ20182.1"/>
    <property type="molecule type" value="Genomic_DNA"/>
</dbReference>
<evidence type="ECO:0000256" key="4">
    <source>
        <dbReference type="ARBA" id="ARBA00022475"/>
    </source>
</evidence>
<dbReference type="CDD" id="cd06261">
    <property type="entry name" value="TM_PBP2"/>
    <property type="match status" value="1"/>
</dbReference>
<dbReference type="InterPro" id="IPR000515">
    <property type="entry name" value="MetI-like"/>
</dbReference>
<reference evidence="10 11" key="1">
    <citation type="submission" date="2020-05" db="EMBL/GenBank/DDBJ databases">
        <title>Azospirillum oleiclasticum sp. nov, a nitrogen-fixing and heavy crude oil-emulsifying bacterium isolated from the crude oil of Yumen Oilfield.</title>
        <authorList>
            <person name="Wu D."/>
            <person name="Cai M."/>
            <person name="Zhang X."/>
        </authorList>
    </citation>
    <scope>NUCLEOTIDE SEQUENCE [LARGE SCALE GENOMIC DNA]</scope>
    <source>
        <strain evidence="10 11">ROY-1-1-2</strain>
    </source>
</reference>
<keyword evidence="6 8" id="KW-1133">Transmembrane helix</keyword>
<keyword evidence="11" id="KW-1185">Reference proteome</keyword>
<gene>
    <name evidence="10" type="ORF">HND93_10705</name>
</gene>
<evidence type="ECO:0000259" key="9">
    <source>
        <dbReference type="PROSITE" id="PS50928"/>
    </source>
</evidence>
<dbReference type="Gene3D" id="1.10.3720.10">
    <property type="entry name" value="MetI-like"/>
    <property type="match status" value="1"/>
</dbReference>
<evidence type="ECO:0000256" key="8">
    <source>
        <dbReference type="RuleBase" id="RU363032"/>
    </source>
</evidence>
<organism evidence="10 11">
    <name type="scientific">Azospirillum oleiclasticum</name>
    <dbReference type="NCBI Taxonomy" id="2735135"/>
    <lineage>
        <taxon>Bacteria</taxon>
        <taxon>Pseudomonadati</taxon>
        <taxon>Pseudomonadota</taxon>
        <taxon>Alphaproteobacteria</taxon>
        <taxon>Rhodospirillales</taxon>
        <taxon>Azospirillaceae</taxon>
        <taxon>Azospirillum</taxon>
    </lineage>
</organism>
<comment type="caution">
    <text evidence="10">The sequence shown here is derived from an EMBL/GenBank/DDBJ whole genome shotgun (WGS) entry which is preliminary data.</text>
</comment>
<comment type="similarity">
    <text evidence="2">Belongs to the binding-protein-dependent transport system permease family. CysTW subfamily.</text>
</comment>
<accession>A0ABX2TAA0</accession>
<keyword evidence="5 8" id="KW-0812">Transmembrane</keyword>
<feature type="transmembrane region" description="Helical" evidence="8">
    <location>
        <begin position="132"/>
        <end position="150"/>
    </location>
</feature>
<dbReference type="PANTHER" id="PTHR42929">
    <property type="entry name" value="INNER MEMBRANE ABC TRANSPORTER PERMEASE PROTEIN YDCU-RELATED-RELATED"/>
    <property type="match status" value="1"/>
</dbReference>
<evidence type="ECO:0000256" key="5">
    <source>
        <dbReference type="ARBA" id="ARBA00022692"/>
    </source>
</evidence>
<feature type="transmembrane region" description="Helical" evidence="8">
    <location>
        <begin position="196"/>
        <end position="222"/>
    </location>
</feature>
<feature type="domain" description="ABC transmembrane type-1" evidence="9">
    <location>
        <begin position="53"/>
        <end position="261"/>
    </location>
</feature>